<gene>
    <name evidence="3" type="ORF">HELGO_WM11012</name>
</gene>
<feature type="region of interest" description="Disordered" evidence="1">
    <location>
        <begin position="58"/>
        <end position="80"/>
    </location>
</feature>
<sequence length="250" mass="28882">MSDNKIYMIIASTLSVSLYIFILVLIFKNDFKPKNEDFTSKKEKSIEISIISQAKKKTNSVPPIKKTQPIKAEKEKPKQPEITKEKIKRVKLENIFDDVKLKKIEKPKVTKVIKQAPKEEVPKKLEVIKIPEKDIKSISKELSDLLDGNKTISSKDTNNKKYTDKYSGYIKDIFKFHWTNTIATASGNEATISVNINEDAKMNYKVLEFSNSELFNQKLEKFLKDMQNVTFNKPNNKVSMQIILKDEEND</sequence>
<accession>A0A6S6S620</accession>
<keyword evidence="2" id="KW-1133">Transmembrane helix</keyword>
<proteinExistence type="predicted"/>
<evidence type="ECO:0000256" key="2">
    <source>
        <dbReference type="SAM" id="Phobius"/>
    </source>
</evidence>
<name>A0A6S6S620_9BACT</name>
<dbReference type="Pfam" id="PF13103">
    <property type="entry name" value="TonB_2"/>
    <property type="match status" value="1"/>
</dbReference>
<dbReference type="EMBL" id="CACVAW010000004">
    <property type="protein sequence ID" value="CAA6800957.1"/>
    <property type="molecule type" value="Genomic_DNA"/>
</dbReference>
<keyword evidence="2" id="KW-0812">Transmembrane</keyword>
<organism evidence="3">
    <name type="scientific">uncultured Campylobacterales bacterium</name>
    <dbReference type="NCBI Taxonomy" id="352960"/>
    <lineage>
        <taxon>Bacteria</taxon>
        <taxon>Pseudomonadati</taxon>
        <taxon>Campylobacterota</taxon>
        <taxon>Epsilonproteobacteria</taxon>
        <taxon>Campylobacterales</taxon>
        <taxon>environmental samples</taxon>
    </lineage>
</organism>
<protein>
    <submittedName>
        <fullName evidence="3">Uncharacterized protein</fullName>
    </submittedName>
</protein>
<feature type="transmembrane region" description="Helical" evidence="2">
    <location>
        <begin position="6"/>
        <end position="27"/>
    </location>
</feature>
<evidence type="ECO:0000313" key="3">
    <source>
        <dbReference type="EMBL" id="CAA6800957.1"/>
    </source>
</evidence>
<keyword evidence="2" id="KW-0472">Membrane</keyword>
<dbReference type="AlphaFoldDB" id="A0A6S6S620"/>
<reference evidence="3" key="1">
    <citation type="submission" date="2020-01" db="EMBL/GenBank/DDBJ databases">
        <authorList>
            <person name="Meier V. D."/>
            <person name="Meier V D."/>
        </authorList>
    </citation>
    <scope>NUCLEOTIDE SEQUENCE</scope>
    <source>
        <strain evidence="3">HLG_WM_MAG_12</strain>
    </source>
</reference>
<feature type="compositionally biased region" description="Basic and acidic residues" evidence="1">
    <location>
        <begin position="71"/>
        <end position="80"/>
    </location>
</feature>
<evidence type="ECO:0000256" key="1">
    <source>
        <dbReference type="SAM" id="MobiDB-lite"/>
    </source>
</evidence>